<feature type="coiled-coil region" evidence="8">
    <location>
        <begin position="95"/>
        <end position="122"/>
    </location>
</feature>
<dbReference type="PANTHER" id="PTHR31313:SF81">
    <property type="entry name" value="TY1 ENHANCER ACTIVATOR"/>
    <property type="match status" value="1"/>
</dbReference>
<keyword evidence="8" id="KW-0175">Coiled coil</keyword>
<reference evidence="11 12" key="1">
    <citation type="submission" date="2019-02" db="EMBL/GenBank/DDBJ databases">
        <title>Genome sequencing of the rare red list fungi Phellinidium pouzarii.</title>
        <authorList>
            <person name="Buettner E."/>
            <person name="Kellner H."/>
        </authorList>
    </citation>
    <scope>NUCLEOTIDE SEQUENCE [LARGE SCALE GENOMIC DNA]</scope>
    <source>
        <strain evidence="11 12">DSM 108285</strain>
    </source>
</reference>
<organism evidence="11 12">
    <name type="scientific">Phellinidium pouzarii</name>
    <dbReference type="NCBI Taxonomy" id="167371"/>
    <lineage>
        <taxon>Eukaryota</taxon>
        <taxon>Fungi</taxon>
        <taxon>Dikarya</taxon>
        <taxon>Basidiomycota</taxon>
        <taxon>Agaricomycotina</taxon>
        <taxon>Agaricomycetes</taxon>
        <taxon>Hymenochaetales</taxon>
        <taxon>Hymenochaetaceae</taxon>
        <taxon>Phellinidium</taxon>
    </lineage>
</organism>
<dbReference type="InterPro" id="IPR036864">
    <property type="entry name" value="Zn2-C6_fun-type_DNA-bd_sf"/>
</dbReference>
<keyword evidence="2" id="KW-0479">Metal-binding</keyword>
<evidence type="ECO:0000256" key="6">
    <source>
        <dbReference type="ARBA" id="ARBA00023163"/>
    </source>
</evidence>
<evidence type="ECO:0000256" key="5">
    <source>
        <dbReference type="ARBA" id="ARBA00023125"/>
    </source>
</evidence>
<feature type="compositionally biased region" description="Polar residues" evidence="9">
    <location>
        <begin position="326"/>
        <end position="339"/>
    </location>
</feature>
<evidence type="ECO:0000256" key="3">
    <source>
        <dbReference type="ARBA" id="ARBA00022833"/>
    </source>
</evidence>
<keyword evidence="6" id="KW-0804">Transcription</keyword>
<comment type="subcellular location">
    <subcellularLocation>
        <location evidence="1">Nucleus</location>
    </subcellularLocation>
</comment>
<dbReference type="InterPro" id="IPR007219">
    <property type="entry name" value="XnlR_reg_dom"/>
</dbReference>
<evidence type="ECO:0000256" key="2">
    <source>
        <dbReference type="ARBA" id="ARBA00022723"/>
    </source>
</evidence>
<feature type="region of interest" description="Disordered" evidence="9">
    <location>
        <begin position="215"/>
        <end position="257"/>
    </location>
</feature>
<dbReference type="SMART" id="SM00066">
    <property type="entry name" value="GAL4"/>
    <property type="match status" value="1"/>
</dbReference>
<dbReference type="OrthoDB" id="2154091at2759"/>
<feature type="compositionally biased region" description="Basic and acidic residues" evidence="9">
    <location>
        <begin position="25"/>
        <end position="35"/>
    </location>
</feature>
<dbReference type="InterPro" id="IPR001138">
    <property type="entry name" value="Zn2Cys6_DnaBD"/>
</dbReference>
<evidence type="ECO:0000313" key="12">
    <source>
        <dbReference type="Proteomes" id="UP000308199"/>
    </source>
</evidence>
<protein>
    <recommendedName>
        <fullName evidence="10">Zn(2)-C6 fungal-type domain-containing protein</fullName>
    </recommendedName>
</protein>
<dbReference type="PROSITE" id="PS00463">
    <property type="entry name" value="ZN2_CY6_FUNGAL_1"/>
    <property type="match status" value="1"/>
</dbReference>
<feature type="compositionally biased region" description="Basic residues" evidence="9">
    <location>
        <begin position="354"/>
        <end position="363"/>
    </location>
</feature>
<keyword evidence="5" id="KW-0238">DNA-binding</keyword>
<proteinExistence type="predicted"/>
<keyword evidence="4" id="KW-0805">Transcription regulation</keyword>
<gene>
    <name evidence="11" type="ORF">EW145_g6655</name>
</gene>
<evidence type="ECO:0000256" key="9">
    <source>
        <dbReference type="SAM" id="MobiDB-lite"/>
    </source>
</evidence>
<dbReference type="GO" id="GO:0005634">
    <property type="term" value="C:nucleus"/>
    <property type="evidence" value="ECO:0007669"/>
    <property type="project" value="UniProtKB-SubCell"/>
</dbReference>
<feature type="compositionally biased region" description="Low complexity" evidence="9">
    <location>
        <begin position="305"/>
        <end position="316"/>
    </location>
</feature>
<dbReference type="Pfam" id="PF04082">
    <property type="entry name" value="Fungal_trans"/>
    <property type="match status" value="1"/>
</dbReference>
<evidence type="ECO:0000256" key="1">
    <source>
        <dbReference type="ARBA" id="ARBA00004123"/>
    </source>
</evidence>
<dbReference type="PANTHER" id="PTHR31313">
    <property type="entry name" value="TY1 ENHANCER ACTIVATOR"/>
    <property type="match status" value="1"/>
</dbReference>
<evidence type="ECO:0000256" key="8">
    <source>
        <dbReference type="SAM" id="Coils"/>
    </source>
</evidence>
<dbReference type="InterPro" id="IPR051615">
    <property type="entry name" value="Transcr_Regulatory_Elem"/>
</dbReference>
<comment type="caution">
    <text evidence="11">The sequence shown here is derived from an EMBL/GenBank/DDBJ whole genome shotgun (WGS) entry which is preliminary data.</text>
</comment>
<sequence>MFHNKKSRLYNSTLAVIKSMSSAVDEGRNEGESRRPPKGKRTVVTKYARHACAQCKKAKAKCEGGKPVCERCQKMGHDCIWTQEDARRPLTRAHEQALKHQNALLRTEVERLTREVSVLRLRITSSTSLARAGSTSSPGLEHIATISDDHVGDMRLAVSSSSLNPPDLVTSSVHDGTHTHDLPSVSNYGTGLRGLLQPDYVSGGIGEDTHSTFMDIVNEDDGDGDGEEEDHDCDVESAFDSDGDSNGSDDDLDDTLDAPTKTLFSEQEDLHMYGLTSVFRLRRRTSQRALPVRSQHFVDSGGSGYDSFSSQDLSSSRNRRKAHQFSRASSQNGLTSAQMQVHKDALRTMPGSKKDRRGKKKTRYSAARSLSPERTQRHVLLTGEVVEDTWKGCECQSDCWNRWLPKGIPLSRREHDVLLDRLFFFLTSWCMRIIPEYFLRDMHTFLHFSLSTSLTHSSSASLRKLAHYSPFLHNSLLALATAFSTDAEVRKLETRMRFAEEAKTYIEDECSWPNISTVQALGILASYYSGQGHQTLGFMYFGMSVRIAQALGLSADCTPLLRAGRLRPQQVFDRAWAFHMSCAQDACWSLYVGRECGISLPSISKRDRNQKDSSTEDNNAFSPKPRDVMAMGDPFCLSTISEGKIGERLDLMSWRGNRGAEDATLVRESKTFTIFLWGCQLMKISRRIIDLMNLLTVSDSGTEIKLAVTEIDIQLNAWRQDLPSDLKLSSNESNSLPSKLMMHAAFWWQLILLHRPFYQRHRAKLVGSSFSVARCNMAAREIICIARLWRKNYGTVRFAPITLIQTIFASGTIYILQATQATMGRRPAVQAQISALDSVEELIGFARECSESWECGTRIADIFDKLLKEQRSAKEGQHGALTKKLKMRRKTSTAKERMVSSAVAAALPPSELLPSTHKISDSGSAETASGIPLPYNANVNQHLIYNSSPSLPYSLTRDQTQSITTETLNPSVINNDPLYSQPSNFSHGEPHYRGMDNAAYRSDCFSDDSYASDSQYTLSADDRDHRMSNSDDLLVGGSSFDFSFLFNAQSTQSSMDAVMLGMGMFDPLGLSGMGLAIDSTATNGSTFDTQALGLHSFGTIGMSDGNTTGLGHGPSNPFPDLDFTSDADRAFYDTFSSLSSSR</sequence>
<feature type="region of interest" description="Disordered" evidence="9">
    <location>
        <begin position="605"/>
        <end position="626"/>
    </location>
</feature>
<feature type="compositionally biased region" description="Acidic residues" evidence="9">
    <location>
        <begin position="217"/>
        <end position="256"/>
    </location>
</feature>
<dbReference type="AlphaFoldDB" id="A0A4S4KWG0"/>
<name>A0A4S4KWG0_9AGAM</name>
<feature type="domain" description="Zn(2)-C6 fungal-type" evidence="10">
    <location>
        <begin position="51"/>
        <end position="81"/>
    </location>
</feature>
<dbReference type="CDD" id="cd12148">
    <property type="entry name" value="fungal_TF_MHR"/>
    <property type="match status" value="1"/>
</dbReference>
<dbReference type="GO" id="GO:0003677">
    <property type="term" value="F:DNA binding"/>
    <property type="evidence" value="ECO:0007669"/>
    <property type="project" value="UniProtKB-KW"/>
</dbReference>
<keyword evidence="7" id="KW-0539">Nucleus</keyword>
<keyword evidence="12" id="KW-1185">Reference proteome</keyword>
<accession>A0A4S4KWG0</accession>
<dbReference type="Pfam" id="PF00172">
    <property type="entry name" value="Zn_clus"/>
    <property type="match status" value="1"/>
</dbReference>
<dbReference type="Proteomes" id="UP000308199">
    <property type="component" value="Unassembled WGS sequence"/>
</dbReference>
<dbReference type="EMBL" id="SGPK01000529">
    <property type="protein sequence ID" value="THH02957.1"/>
    <property type="molecule type" value="Genomic_DNA"/>
</dbReference>
<dbReference type="GO" id="GO:0008270">
    <property type="term" value="F:zinc ion binding"/>
    <property type="evidence" value="ECO:0007669"/>
    <property type="project" value="InterPro"/>
</dbReference>
<keyword evidence="3" id="KW-0862">Zinc</keyword>
<evidence type="ECO:0000313" key="11">
    <source>
        <dbReference type="EMBL" id="THH02957.1"/>
    </source>
</evidence>
<dbReference type="CDD" id="cd00067">
    <property type="entry name" value="GAL4"/>
    <property type="match status" value="1"/>
</dbReference>
<dbReference type="SUPFAM" id="SSF57701">
    <property type="entry name" value="Zn2/Cys6 DNA-binding domain"/>
    <property type="match status" value="1"/>
</dbReference>
<feature type="region of interest" description="Disordered" evidence="9">
    <location>
        <begin position="289"/>
        <end position="369"/>
    </location>
</feature>
<dbReference type="PROSITE" id="PS50048">
    <property type="entry name" value="ZN2_CY6_FUNGAL_2"/>
    <property type="match status" value="1"/>
</dbReference>
<evidence type="ECO:0000259" key="10">
    <source>
        <dbReference type="PROSITE" id="PS50048"/>
    </source>
</evidence>
<feature type="compositionally biased region" description="Basic and acidic residues" evidence="9">
    <location>
        <begin position="605"/>
        <end position="614"/>
    </location>
</feature>
<dbReference type="Gene3D" id="4.10.240.10">
    <property type="entry name" value="Zn(2)-C6 fungal-type DNA-binding domain"/>
    <property type="match status" value="1"/>
</dbReference>
<feature type="region of interest" description="Disordered" evidence="9">
    <location>
        <begin position="21"/>
        <end position="41"/>
    </location>
</feature>
<dbReference type="GO" id="GO:0006351">
    <property type="term" value="P:DNA-templated transcription"/>
    <property type="evidence" value="ECO:0007669"/>
    <property type="project" value="InterPro"/>
</dbReference>
<evidence type="ECO:0000256" key="4">
    <source>
        <dbReference type="ARBA" id="ARBA00023015"/>
    </source>
</evidence>
<dbReference type="GO" id="GO:0000981">
    <property type="term" value="F:DNA-binding transcription factor activity, RNA polymerase II-specific"/>
    <property type="evidence" value="ECO:0007669"/>
    <property type="project" value="InterPro"/>
</dbReference>
<evidence type="ECO:0000256" key="7">
    <source>
        <dbReference type="ARBA" id="ARBA00023242"/>
    </source>
</evidence>